<sequence length="80" mass="8775">MASAFSSLLESVLFSFKTGEKTDCFHCGEKMRKSNALAARFNGQLQPVCCHGCLAILRTVEQNNLVNDYMKNKASQSVVG</sequence>
<dbReference type="Pfam" id="PF12156">
    <property type="entry name" value="ATPase-cat_bd"/>
    <property type="match status" value="1"/>
</dbReference>
<comment type="caution">
    <text evidence="2">The sequence shown here is derived from an EMBL/GenBank/DDBJ whole genome shotgun (WGS) entry which is preliminary data.</text>
</comment>
<organism evidence="2 3">
    <name type="scientific">Undibacterium pigrum</name>
    <dbReference type="NCBI Taxonomy" id="401470"/>
    <lineage>
        <taxon>Bacteria</taxon>
        <taxon>Pseudomonadati</taxon>
        <taxon>Pseudomonadota</taxon>
        <taxon>Betaproteobacteria</taxon>
        <taxon>Burkholderiales</taxon>
        <taxon>Oxalobacteraceae</taxon>
        <taxon>Undibacterium</taxon>
    </lineage>
</organism>
<dbReference type="InterPro" id="IPR021993">
    <property type="entry name" value="ATPase-cat-bd"/>
</dbReference>
<evidence type="ECO:0000313" key="2">
    <source>
        <dbReference type="EMBL" id="PXX47367.1"/>
    </source>
</evidence>
<evidence type="ECO:0000259" key="1">
    <source>
        <dbReference type="Pfam" id="PF12156"/>
    </source>
</evidence>
<dbReference type="RefSeq" id="WP_110253752.1">
    <property type="nucleotide sequence ID" value="NZ_QJKB01000001.1"/>
</dbReference>
<keyword evidence="3" id="KW-1185">Reference proteome</keyword>
<accession>A0A318JFV2</accession>
<dbReference type="OrthoDB" id="8778657at2"/>
<evidence type="ECO:0000313" key="3">
    <source>
        <dbReference type="Proteomes" id="UP000247792"/>
    </source>
</evidence>
<dbReference type="Proteomes" id="UP000247792">
    <property type="component" value="Unassembled WGS sequence"/>
</dbReference>
<protein>
    <submittedName>
        <fullName evidence="2">Cation transport ATPase-like protein</fullName>
    </submittedName>
</protein>
<dbReference type="EMBL" id="QJKB01000001">
    <property type="protein sequence ID" value="PXX47367.1"/>
    <property type="molecule type" value="Genomic_DNA"/>
</dbReference>
<proteinExistence type="predicted"/>
<dbReference type="AlphaFoldDB" id="A0A318JFV2"/>
<feature type="domain" description="Putative metal-binding" evidence="1">
    <location>
        <begin position="23"/>
        <end position="73"/>
    </location>
</feature>
<reference evidence="2 3" key="1">
    <citation type="submission" date="2018-05" db="EMBL/GenBank/DDBJ databases">
        <title>Genomic Encyclopedia of Type Strains, Phase IV (KMG-IV): sequencing the most valuable type-strain genomes for metagenomic binning, comparative biology and taxonomic classification.</title>
        <authorList>
            <person name="Goeker M."/>
        </authorList>
    </citation>
    <scope>NUCLEOTIDE SEQUENCE [LARGE SCALE GENOMIC DNA]</scope>
    <source>
        <strain evidence="2 3">DSM 19792</strain>
    </source>
</reference>
<name>A0A318JFV2_9BURK</name>
<gene>
    <name evidence="2" type="ORF">DFR42_101945</name>
</gene>